<evidence type="ECO:0000313" key="5">
    <source>
        <dbReference type="Proteomes" id="UP000035017"/>
    </source>
</evidence>
<dbReference type="Proteomes" id="UP000035017">
    <property type="component" value="Unassembled WGS sequence"/>
</dbReference>
<dbReference type="InterPro" id="IPR011004">
    <property type="entry name" value="Trimer_LpxA-like_sf"/>
</dbReference>
<dbReference type="EMBL" id="JXQV01000043">
    <property type="protein sequence ID" value="KIP98207.1"/>
    <property type="molecule type" value="Genomic_DNA"/>
</dbReference>
<dbReference type="Gene3D" id="2.160.10.10">
    <property type="entry name" value="Hexapeptide repeat proteins"/>
    <property type="match status" value="1"/>
</dbReference>
<dbReference type="AlphaFoldDB" id="A0A0D0KJH5"/>
<accession>A0A0D0KJH5</accession>
<sequence length="192" mass="21164">MAADLTRYSGRADTKSFMKHFIATPGFKYTVWMRLCGYLKINPVTRHWLYYFVKYMLLRCRYKFGIAIPEYTVIGPGLFINRFGGIYVHGDSVIGSNVNFTHGVVLGYMNRGERQGAPIVGDESFLGSGAKVIGHIRLGKRSAVGANAVVTKDFPDDSVVGGIPAKLLSSQGSEGYINNKAGPVADYPPRFR</sequence>
<dbReference type="InterPro" id="IPR045304">
    <property type="entry name" value="LbH_SAT"/>
</dbReference>
<dbReference type="GO" id="GO:0005737">
    <property type="term" value="C:cytoplasm"/>
    <property type="evidence" value="ECO:0007669"/>
    <property type="project" value="InterPro"/>
</dbReference>
<protein>
    <recommendedName>
        <fullName evidence="3">Serine acetyltransferase</fullName>
        <ecNumber evidence="3">2.3.1.30</ecNumber>
    </recommendedName>
</protein>
<comment type="similarity">
    <text evidence="3">Belongs to the transferase hexapeptide repeat family.</text>
</comment>
<evidence type="ECO:0000256" key="2">
    <source>
        <dbReference type="ARBA" id="ARBA00023315"/>
    </source>
</evidence>
<evidence type="ECO:0000256" key="1">
    <source>
        <dbReference type="ARBA" id="ARBA00022679"/>
    </source>
</evidence>
<gene>
    <name evidence="4" type="ORF">RU07_22475</name>
</gene>
<dbReference type="PANTHER" id="PTHR42811">
    <property type="entry name" value="SERINE ACETYLTRANSFERASE"/>
    <property type="match status" value="1"/>
</dbReference>
<dbReference type="EC" id="2.3.1.30" evidence="3"/>
<organism evidence="4 5">
    <name type="scientific">Agrobacterium tumefaciens</name>
    <dbReference type="NCBI Taxonomy" id="358"/>
    <lineage>
        <taxon>Bacteria</taxon>
        <taxon>Pseudomonadati</taxon>
        <taxon>Pseudomonadota</taxon>
        <taxon>Alphaproteobacteria</taxon>
        <taxon>Hyphomicrobiales</taxon>
        <taxon>Rhizobiaceae</taxon>
        <taxon>Rhizobium/Agrobacterium group</taxon>
        <taxon>Agrobacterium</taxon>
        <taxon>Agrobacterium tumefaciens complex</taxon>
    </lineage>
</organism>
<evidence type="ECO:0000313" key="4">
    <source>
        <dbReference type="EMBL" id="KIP98207.1"/>
    </source>
</evidence>
<reference evidence="4 5" key="1">
    <citation type="submission" date="2014-12" db="EMBL/GenBank/DDBJ databases">
        <title>16Stimator: statistical estimation of ribosomal gene copy numbers from draft genome assemblies.</title>
        <authorList>
            <person name="Perisin M.A."/>
            <person name="Vetter M."/>
            <person name="Gilbert J.A."/>
            <person name="Bergelson J."/>
        </authorList>
    </citation>
    <scope>NUCLEOTIDE SEQUENCE [LARGE SCALE GENOMIC DNA]</scope>
    <source>
        <strain evidence="4 5">MEJ076</strain>
    </source>
</reference>
<comment type="caution">
    <text evidence="4">The sequence shown here is derived from an EMBL/GenBank/DDBJ whole genome shotgun (WGS) entry which is preliminary data.</text>
</comment>
<dbReference type="PIRSF" id="PIRSF000441">
    <property type="entry name" value="CysE"/>
    <property type="match status" value="1"/>
</dbReference>
<proteinExistence type="inferred from homology"/>
<dbReference type="SUPFAM" id="SSF51161">
    <property type="entry name" value="Trimeric LpxA-like enzymes"/>
    <property type="match status" value="1"/>
</dbReference>
<dbReference type="CDD" id="cd03354">
    <property type="entry name" value="LbH_SAT"/>
    <property type="match status" value="1"/>
</dbReference>
<name>A0A0D0KJH5_AGRTU</name>
<keyword evidence="1 3" id="KW-0808">Transferase</keyword>
<dbReference type="GO" id="GO:0006535">
    <property type="term" value="P:cysteine biosynthetic process from serine"/>
    <property type="evidence" value="ECO:0007669"/>
    <property type="project" value="InterPro"/>
</dbReference>
<dbReference type="InterPro" id="IPR005881">
    <property type="entry name" value="Ser_O-AcTrfase"/>
</dbReference>
<dbReference type="GO" id="GO:0009001">
    <property type="term" value="F:serine O-acetyltransferase activity"/>
    <property type="evidence" value="ECO:0007669"/>
    <property type="project" value="UniProtKB-EC"/>
</dbReference>
<keyword evidence="2 3" id="KW-0012">Acyltransferase</keyword>
<comment type="catalytic activity">
    <reaction evidence="3">
        <text>L-serine + acetyl-CoA = O-acetyl-L-serine + CoA</text>
        <dbReference type="Rhea" id="RHEA:24560"/>
        <dbReference type="ChEBI" id="CHEBI:33384"/>
        <dbReference type="ChEBI" id="CHEBI:57287"/>
        <dbReference type="ChEBI" id="CHEBI:57288"/>
        <dbReference type="ChEBI" id="CHEBI:58340"/>
        <dbReference type="EC" id="2.3.1.30"/>
    </reaction>
</comment>
<evidence type="ECO:0000256" key="3">
    <source>
        <dbReference type="PIRNR" id="PIRNR000441"/>
    </source>
</evidence>